<evidence type="ECO:0000256" key="2">
    <source>
        <dbReference type="ARBA" id="ARBA00022737"/>
    </source>
</evidence>
<dbReference type="GO" id="GO:0030170">
    <property type="term" value="F:pyridoxal phosphate binding"/>
    <property type="evidence" value="ECO:0007669"/>
    <property type="project" value="UniProtKB-ARBA"/>
</dbReference>
<evidence type="ECO:0000256" key="5">
    <source>
        <dbReference type="RuleBase" id="RU004508"/>
    </source>
</evidence>
<name>A0A0B7MJH5_9FIRM</name>
<dbReference type="InterPro" id="IPR015424">
    <property type="entry name" value="PyrdxlP-dep_Trfase"/>
</dbReference>
<dbReference type="InterPro" id="IPR015421">
    <property type="entry name" value="PyrdxlP-dep_Trfase_major"/>
</dbReference>
<protein>
    <submittedName>
        <fullName evidence="6">Pleiotropic regulatory protein (Modular protein)</fullName>
    </submittedName>
</protein>
<dbReference type="CDD" id="cd03358">
    <property type="entry name" value="LbH_WxcM_N_like"/>
    <property type="match status" value="1"/>
</dbReference>
<keyword evidence="1" id="KW-0808">Transferase</keyword>
<dbReference type="Proteomes" id="UP000046155">
    <property type="component" value="Unassembled WGS sequence"/>
</dbReference>
<proteinExistence type="inferred from homology"/>
<accession>A0A0B7MJH5</accession>
<dbReference type="GO" id="GO:0008483">
    <property type="term" value="F:transaminase activity"/>
    <property type="evidence" value="ECO:0007669"/>
    <property type="project" value="TreeGrafter"/>
</dbReference>
<dbReference type="Pfam" id="PF00132">
    <property type="entry name" value="Hexapep"/>
    <property type="match status" value="3"/>
</dbReference>
<dbReference type="InterPro" id="IPR015422">
    <property type="entry name" value="PyrdxlP-dep_Trfase_small"/>
</dbReference>
<comment type="similarity">
    <text evidence="4 5">Belongs to the DegT/DnrJ/EryC1 family.</text>
</comment>
<dbReference type="SUPFAM" id="SSF51161">
    <property type="entry name" value="Trimeric LpxA-like enzymes"/>
    <property type="match status" value="1"/>
</dbReference>
<dbReference type="FunFam" id="3.40.640.10:FF:000089">
    <property type="entry name" value="Aminotransferase, DegT/DnrJ/EryC1/StrS family"/>
    <property type="match status" value="1"/>
</dbReference>
<dbReference type="SUPFAM" id="SSF53383">
    <property type="entry name" value="PLP-dependent transferases"/>
    <property type="match status" value="1"/>
</dbReference>
<keyword evidence="7" id="KW-1185">Reference proteome</keyword>
<dbReference type="GO" id="GO:0000271">
    <property type="term" value="P:polysaccharide biosynthetic process"/>
    <property type="evidence" value="ECO:0007669"/>
    <property type="project" value="TreeGrafter"/>
</dbReference>
<reference evidence="7" key="1">
    <citation type="submission" date="2015-01" db="EMBL/GenBank/DDBJ databases">
        <authorList>
            <person name="Manzoor Shahid"/>
            <person name="Zubair Saima"/>
        </authorList>
    </citation>
    <scope>NUCLEOTIDE SEQUENCE [LARGE SCALE GENOMIC DNA]</scope>
    <source>
        <strain evidence="7">Sp3</strain>
    </source>
</reference>
<evidence type="ECO:0000313" key="7">
    <source>
        <dbReference type="Proteomes" id="UP000046155"/>
    </source>
</evidence>
<sequence length="629" mass="67866">MISKTAVIHTEAEVSPDCRIGDYCVIEKGAVIESGVELGHHVVVHAQTRVGAGTTAGDGCVLGRVPRPAATSTVVQRELDPLVIGKNCTIGIGVVVYRGTEVKDFCFLGDYASVREECKLGETVLVGQRVVVENSVEIGDNTKIQTGAYITASTKIGESVFIAPMVTTTNDNYMGRTEKRFVDRCGASFEKGCRVGGGATILPGVTIGEEAFIAAGSLVTRDVPGYQLVMGAPARLVRSVPEEELIFQPEAKQDEKTSIPSFDLKRQNAELRKEIAVALDKTIASGQFILGDHVKALEEEIAQLCGTKYGIGVANGSDALLLALLACGVGPGDEVITTPFTFFATAGSIVRAGAVPVFVDIDPKTYNIDAEKIEEKITSRTKAIMPVHLFGQSAAMDRIVEIARTKGLKVIEDAAQALGAEYLDRPVGSMGDAGCISFFPTKNLGCFGDGGMVVTDDDQIAARVRMLRVHGTRKKYYHELMGINSRLDAIQAAVLRVKLPHFKEWLKRRQDNAKIYGDLLKAAGLPVSGYVETPYHLPGAFHTYNQYTIAARKRDELRGYLREAGDRDNNLLSVATAPAACFRKQGTSSRGFSPCRTGSRNCALPSYFSGADRRGSQACCRSNNRILWR</sequence>
<evidence type="ECO:0000256" key="1">
    <source>
        <dbReference type="ARBA" id="ARBA00022679"/>
    </source>
</evidence>
<evidence type="ECO:0000256" key="3">
    <source>
        <dbReference type="ARBA" id="ARBA00022898"/>
    </source>
</evidence>
<dbReference type="AlphaFoldDB" id="A0A0B7MJH5"/>
<dbReference type="Pfam" id="PF14602">
    <property type="entry name" value="Hexapep_2"/>
    <property type="match status" value="1"/>
</dbReference>
<dbReference type="InterPro" id="IPR018357">
    <property type="entry name" value="Hexapep_transf_CS"/>
</dbReference>
<dbReference type="CDD" id="cd00616">
    <property type="entry name" value="AHBA_syn"/>
    <property type="match status" value="1"/>
</dbReference>
<dbReference type="InterPro" id="IPR000653">
    <property type="entry name" value="DegT/StrS_aminotransferase"/>
</dbReference>
<dbReference type="PROSITE" id="PS00101">
    <property type="entry name" value="HEXAPEP_TRANSFERASES"/>
    <property type="match status" value="1"/>
</dbReference>
<dbReference type="PANTHER" id="PTHR30244">
    <property type="entry name" value="TRANSAMINASE"/>
    <property type="match status" value="1"/>
</dbReference>
<dbReference type="Gene3D" id="3.90.1150.10">
    <property type="entry name" value="Aspartate Aminotransferase, domain 1"/>
    <property type="match status" value="1"/>
</dbReference>
<dbReference type="Pfam" id="PF01041">
    <property type="entry name" value="DegT_DnrJ_EryC1"/>
    <property type="match status" value="1"/>
</dbReference>
<dbReference type="EMBL" id="CDRZ01000028">
    <property type="protein sequence ID" value="CEO87777.1"/>
    <property type="molecule type" value="Genomic_DNA"/>
</dbReference>
<dbReference type="InterPro" id="IPR011004">
    <property type="entry name" value="Trimer_LpxA-like_sf"/>
</dbReference>
<evidence type="ECO:0000256" key="4">
    <source>
        <dbReference type="ARBA" id="ARBA00037999"/>
    </source>
</evidence>
<keyword evidence="3 5" id="KW-0663">Pyridoxal phosphate</keyword>
<dbReference type="InterPro" id="IPR001451">
    <property type="entry name" value="Hexapep"/>
</dbReference>
<dbReference type="PANTHER" id="PTHR30244:SF36">
    <property type="entry name" value="3-OXO-GLUCOSE-6-PHOSPHATE:GLUTAMATE AMINOTRANSFERASE"/>
    <property type="match status" value="1"/>
</dbReference>
<keyword evidence="2" id="KW-0677">Repeat</keyword>
<evidence type="ECO:0000313" key="6">
    <source>
        <dbReference type="EMBL" id="CEO87777.1"/>
    </source>
</evidence>
<dbReference type="Gene3D" id="2.160.10.10">
    <property type="entry name" value="Hexapeptide repeat proteins"/>
    <property type="match status" value="1"/>
</dbReference>
<gene>
    <name evidence="6" type="ORF">SSCH_1230010</name>
</gene>
<organism evidence="6 7">
    <name type="scientific">Syntrophaceticus schinkii</name>
    <dbReference type="NCBI Taxonomy" id="499207"/>
    <lineage>
        <taxon>Bacteria</taxon>
        <taxon>Bacillati</taxon>
        <taxon>Bacillota</taxon>
        <taxon>Clostridia</taxon>
        <taxon>Thermoanaerobacterales</taxon>
        <taxon>Thermoanaerobacterales Family III. Incertae Sedis</taxon>
        <taxon>Syntrophaceticus</taxon>
    </lineage>
</organism>
<dbReference type="Gene3D" id="3.40.640.10">
    <property type="entry name" value="Type I PLP-dependent aspartate aminotransferase-like (Major domain)"/>
    <property type="match status" value="1"/>
</dbReference>